<name>A0A0G0PYQ2_9BACT</name>
<evidence type="ECO:0000313" key="2">
    <source>
        <dbReference type="Proteomes" id="UP000033935"/>
    </source>
</evidence>
<comment type="caution">
    <text evidence="1">The sequence shown here is derived from an EMBL/GenBank/DDBJ whole genome shotgun (WGS) entry which is preliminary data.</text>
</comment>
<dbReference type="AlphaFoldDB" id="A0A0G0PYQ2"/>
<reference evidence="1 2" key="1">
    <citation type="journal article" date="2015" name="Nature">
        <title>rRNA introns, odd ribosomes, and small enigmatic genomes across a large radiation of phyla.</title>
        <authorList>
            <person name="Brown C.T."/>
            <person name="Hug L.A."/>
            <person name="Thomas B.C."/>
            <person name="Sharon I."/>
            <person name="Castelle C.J."/>
            <person name="Singh A."/>
            <person name="Wilkins M.J."/>
            <person name="Williams K.H."/>
            <person name="Banfield J.F."/>
        </authorList>
    </citation>
    <scope>NUCLEOTIDE SEQUENCE [LARGE SCALE GENOMIC DNA]</scope>
</reference>
<sequence length="81" mass="9431">MILGKNELGFVFEECLSGRELLEHAGKITHEEALKKAQLEYEKYRRKQREQPSEVEKHFIEAGKEIKLISLKAKKTGTFLK</sequence>
<gene>
    <name evidence="1" type="ORF">UT30_C0033G0006</name>
</gene>
<dbReference type="EMBL" id="LBWG01000033">
    <property type="protein sequence ID" value="KKR03280.1"/>
    <property type="molecule type" value="Genomic_DNA"/>
</dbReference>
<organism evidence="1 2">
    <name type="scientific">Candidatus Uhrbacteria bacterium GW2011_GWF2_39_13</name>
    <dbReference type="NCBI Taxonomy" id="1618995"/>
    <lineage>
        <taxon>Bacteria</taxon>
        <taxon>Candidatus Uhriibacteriota</taxon>
    </lineage>
</organism>
<dbReference type="Proteomes" id="UP000033935">
    <property type="component" value="Unassembled WGS sequence"/>
</dbReference>
<evidence type="ECO:0000313" key="1">
    <source>
        <dbReference type="EMBL" id="KKR03280.1"/>
    </source>
</evidence>
<proteinExistence type="predicted"/>
<accession>A0A0G0PYQ2</accession>
<protein>
    <submittedName>
        <fullName evidence="1">Uncharacterized protein</fullName>
    </submittedName>
</protein>